<accession>A0A4R4XGX0</accession>
<dbReference type="RefSeq" id="WP_132315739.1">
    <property type="nucleotide sequence ID" value="NZ_SMKR01000006.1"/>
</dbReference>
<sequence length="135" mass="13094">MTQLDYAQAAAIVAAGIQAAAEMGSPSSVAVVDSGRNLLAFGRSDGAILASLEVSQAKAYTAGSLKMPTADLSALVQPGGPFYGLSGADGRPFIPFGGGVPLLDGDTLVGAVGAAGGSPDQDDAVAKAAAATWVG</sequence>
<protein>
    <submittedName>
        <fullName evidence="1">Heme-binding protein</fullName>
    </submittedName>
</protein>
<evidence type="ECO:0000313" key="2">
    <source>
        <dbReference type="Proteomes" id="UP000295172"/>
    </source>
</evidence>
<dbReference type="EMBL" id="SMKR01000006">
    <property type="protein sequence ID" value="TDD30004.1"/>
    <property type="molecule type" value="Genomic_DNA"/>
</dbReference>
<dbReference type="Gene3D" id="3.30.450.150">
    <property type="entry name" value="Haem-degrading domain"/>
    <property type="match status" value="1"/>
</dbReference>
<dbReference type="InterPro" id="IPR005624">
    <property type="entry name" value="PduO/GlcC-like"/>
</dbReference>
<dbReference type="OrthoDB" id="3732157at2"/>
<dbReference type="Proteomes" id="UP000295172">
    <property type="component" value="Unassembled WGS sequence"/>
</dbReference>
<keyword evidence="2" id="KW-1185">Reference proteome</keyword>
<dbReference type="AlphaFoldDB" id="A0A4R4XGX0"/>
<dbReference type="PANTHER" id="PTHR34309:SF1">
    <property type="entry name" value="PROTEIN GLCG"/>
    <property type="match status" value="1"/>
</dbReference>
<name>A0A4R4XGX0_9ACTN</name>
<dbReference type="InterPro" id="IPR052517">
    <property type="entry name" value="GlcG_carb_metab_protein"/>
</dbReference>
<evidence type="ECO:0000313" key="1">
    <source>
        <dbReference type="EMBL" id="TDD30004.1"/>
    </source>
</evidence>
<dbReference type="Pfam" id="PF03928">
    <property type="entry name" value="HbpS-like"/>
    <property type="match status" value="1"/>
</dbReference>
<organism evidence="1 2">
    <name type="scientific">Kribbella turkmenica</name>
    <dbReference type="NCBI Taxonomy" id="2530375"/>
    <lineage>
        <taxon>Bacteria</taxon>
        <taxon>Bacillati</taxon>
        <taxon>Actinomycetota</taxon>
        <taxon>Actinomycetes</taxon>
        <taxon>Propionibacteriales</taxon>
        <taxon>Kribbellaceae</taxon>
        <taxon>Kribbella</taxon>
    </lineage>
</organism>
<reference evidence="1 2" key="1">
    <citation type="submission" date="2019-02" db="EMBL/GenBank/DDBJ databases">
        <title>Draft genome sequences of novel Actinobacteria.</title>
        <authorList>
            <person name="Sahin N."/>
            <person name="Ay H."/>
            <person name="Saygin H."/>
        </authorList>
    </citation>
    <scope>NUCLEOTIDE SEQUENCE [LARGE SCALE GENOMIC DNA]</scope>
    <source>
        <strain evidence="1 2">16K104</strain>
    </source>
</reference>
<proteinExistence type="predicted"/>
<gene>
    <name evidence="1" type="ORF">E1218_02450</name>
</gene>
<dbReference type="InterPro" id="IPR038084">
    <property type="entry name" value="PduO/GlcC-like_sf"/>
</dbReference>
<comment type="caution">
    <text evidence="1">The sequence shown here is derived from an EMBL/GenBank/DDBJ whole genome shotgun (WGS) entry which is preliminary data.</text>
</comment>
<dbReference type="PANTHER" id="PTHR34309">
    <property type="entry name" value="SLR1406 PROTEIN"/>
    <property type="match status" value="1"/>
</dbReference>
<dbReference type="SUPFAM" id="SSF143744">
    <property type="entry name" value="GlcG-like"/>
    <property type="match status" value="1"/>
</dbReference>